<dbReference type="VEuPathDB" id="FungiDB:TREMEDRAFT_73644"/>
<gene>
    <name evidence="2" type="ORF">M231_00949</name>
</gene>
<feature type="region of interest" description="Disordered" evidence="1">
    <location>
        <begin position="475"/>
        <end position="500"/>
    </location>
</feature>
<keyword evidence="3" id="KW-1185">Reference proteome</keyword>
<feature type="region of interest" description="Disordered" evidence="1">
    <location>
        <begin position="588"/>
        <end position="642"/>
    </location>
</feature>
<reference evidence="2 3" key="1">
    <citation type="submission" date="2016-06" db="EMBL/GenBank/DDBJ databases">
        <title>Evolution of pathogenesis and genome organization in the Tremellales.</title>
        <authorList>
            <person name="Cuomo C."/>
            <person name="Litvintseva A."/>
            <person name="Heitman J."/>
            <person name="Chen Y."/>
            <person name="Sun S."/>
            <person name="Springer D."/>
            <person name="Dromer F."/>
            <person name="Young S."/>
            <person name="Zeng Q."/>
            <person name="Chapman S."/>
            <person name="Gujja S."/>
            <person name="Saif S."/>
            <person name="Birren B."/>
        </authorList>
    </citation>
    <scope>NUCLEOTIDE SEQUENCE [LARGE SCALE GENOMIC DNA]</scope>
    <source>
        <strain evidence="2 3">ATCC 28783</strain>
    </source>
</reference>
<dbReference type="EMBL" id="SDIL01000006">
    <property type="protein sequence ID" value="RXK41714.1"/>
    <property type="molecule type" value="Genomic_DNA"/>
</dbReference>
<feature type="region of interest" description="Disordered" evidence="1">
    <location>
        <begin position="398"/>
        <end position="439"/>
    </location>
</feature>
<dbReference type="InParanoid" id="A0A4Q1BUC8"/>
<dbReference type="AlphaFoldDB" id="A0A4Q1BUC8"/>
<dbReference type="Proteomes" id="UP000289152">
    <property type="component" value="Unassembled WGS sequence"/>
</dbReference>
<feature type="compositionally biased region" description="Polar residues" evidence="1">
    <location>
        <begin position="428"/>
        <end position="439"/>
    </location>
</feature>
<proteinExistence type="predicted"/>
<accession>A0A4Q1BUC8</accession>
<organism evidence="2 3">
    <name type="scientific">Tremella mesenterica</name>
    <name type="common">Jelly fungus</name>
    <dbReference type="NCBI Taxonomy" id="5217"/>
    <lineage>
        <taxon>Eukaryota</taxon>
        <taxon>Fungi</taxon>
        <taxon>Dikarya</taxon>
        <taxon>Basidiomycota</taxon>
        <taxon>Agaricomycotina</taxon>
        <taxon>Tremellomycetes</taxon>
        <taxon>Tremellales</taxon>
        <taxon>Tremellaceae</taxon>
        <taxon>Tremella</taxon>
    </lineage>
</organism>
<evidence type="ECO:0000256" key="1">
    <source>
        <dbReference type="SAM" id="MobiDB-lite"/>
    </source>
</evidence>
<dbReference type="OrthoDB" id="2564610at2759"/>
<evidence type="ECO:0000313" key="3">
    <source>
        <dbReference type="Proteomes" id="UP000289152"/>
    </source>
</evidence>
<name>A0A4Q1BUC8_TREME</name>
<feature type="compositionally biased region" description="Pro residues" evidence="1">
    <location>
        <begin position="480"/>
        <end position="497"/>
    </location>
</feature>
<comment type="caution">
    <text evidence="2">The sequence shown here is derived from an EMBL/GenBank/DDBJ whole genome shotgun (WGS) entry which is preliminary data.</text>
</comment>
<evidence type="ECO:0000313" key="2">
    <source>
        <dbReference type="EMBL" id="RXK41714.1"/>
    </source>
</evidence>
<feature type="compositionally biased region" description="Low complexity" evidence="1">
    <location>
        <begin position="400"/>
        <end position="418"/>
    </location>
</feature>
<protein>
    <submittedName>
        <fullName evidence="2">Uncharacterized protein</fullName>
    </submittedName>
</protein>
<sequence>MRIIPNDDSFHSAPNPNPQVETLETVVSTATLPPADQINVVLAVPPKDWPLALGDAHLHHVRGEEALTDAWRRPNERVVKISRSGRFTGHDRDSAASDSGGVEEKDLEIVWYTAALEYPCTTWVPSLIPATALNLAPLPLHPAPHLIPAVGNNILPWSPVDPPVDLEPFLDELEEFQCGWQDVLGDFRSLAQDVTDRPSSPIFSQIELLISDPSRGDSLRMDTDVIIIDDQSIESDHMPKRDKGKGKWIEAEVGGQMEQVMDADVEESDDQPGGINLEEFTPVVSVSVNVERVERTPEEEDWMKECKRRKLLWQRLIRADERYGRMWSIIPRPHVREPPFSSYVHPSRGPLPNYNLFRSYHLVSHPYHPNLQRYIRRNPKARVHWVIPIHGPVILRDGPSDPLQLSSSPSPAKTSAPTHRPDSHLPIPSSTHMSSTKTFAKDGQNQRTLYRSIPSPSPAILTFSSSRTTAIRDHTTSIPYPVPPEVPPEIHPSPTNPDTPRLSIPATLHWTPSLLQHVLDDFFLPMQNEGLFGPVSIRLSGPKPDPFLDLIPGRPPKEHACLRSTLPSVRRANAPQYEHIPKCVNSLNNGTGVLKQKGKRKRDSGQEGLTGGSSQSQMADADGSVVSEDQISQPVERKEDIPPVSVETGDHIRLYCDASISLSLRTWLNGMEVDSTILQTSSSSLFNPHISDVEAVMERNTHKRVFDKVRLTLIGEKGEVLIVA</sequence>